<keyword evidence="1" id="KW-0433">Leucine-rich repeat</keyword>
<feature type="compositionally biased region" description="Acidic residues" evidence="7">
    <location>
        <begin position="660"/>
        <end position="679"/>
    </location>
</feature>
<dbReference type="CTD" id="284352"/>
<dbReference type="SMART" id="SM00368">
    <property type="entry name" value="LRR_RI"/>
    <property type="match status" value="8"/>
</dbReference>
<dbReference type="SUPFAM" id="SSF52047">
    <property type="entry name" value="RNI-like"/>
    <property type="match status" value="1"/>
</dbReference>
<gene>
    <name evidence="8" type="primary">PPP1R37</name>
    <name evidence="8" type="synonym">ppp1r37</name>
</gene>
<dbReference type="PROSITE" id="PS51450">
    <property type="entry name" value="LRR"/>
    <property type="match status" value="1"/>
</dbReference>
<dbReference type="Gene3D" id="3.80.10.10">
    <property type="entry name" value="Ribonuclease Inhibitor"/>
    <property type="match status" value="1"/>
</dbReference>
<dbReference type="CDD" id="cd00116">
    <property type="entry name" value="LRR_RI"/>
    <property type="match status" value="1"/>
</dbReference>
<reference evidence="8" key="3">
    <citation type="submission" date="2025-09" db="UniProtKB">
        <authorList>
            <consortium name="Ensembl"/>
        </authorList>
    </citation>
    <scope>IDENTIFICATION</scope>
</reference>
<comment type="similarity">
    <text evidence="4">Belongs to the PPP1R37 family.</text>
</comment>
<dbReference type="Proteomes" id="UP000472265">
    <property type="component" value="Chromosome 2"/>
</dbReference>
<name>A0A671W347_SPAAU</name>
<feature type="compositionally biased region" description="Acidic residues" evidence="7">
    <location>
        <begin position="713"/>
        <end position="723"/>
    </location>
</feature>
<protein>
    <recommendedName>
        <fullName evidence="5">Protein phosphatase 1 regulatory subunit 37</fullName>
    </recommendedName>
    <alternativeName>
        <fullName evidence="6">Leucine-rich repeat-containing protein 68</fullName>
    </alternativeName>
</protein>
<dbReference type="AlphaFoldDB" id="A0A671W347"/>
<feature type="compositionally biased region" description="Polar residues" evidence="7">
    <location>
        <begin position="1067"/>
        <end position="1077"/>
    </location>
</feature>
<feature type="compositionally biased region" description="Basic and acidic residues" evidence="7">
    <location>
        <begin position="680"/>
        <end position="689"/>
    </location>
</feature>
<feature type="compositionally biased region" description="Low complexity" evidence="7">
    <location>
        <begin position="747"/>
        <end position="758"/>
    </location>
</feature>
<dbReference type="InterPro" id="IPR032675">
    <property type="entry name" value="LRR_dom_sf"/>
</dbReference>
<evidence type="ECO:0000256" key="6">
    <source>
        <dbReference type="ARBA" id="ARBA00041209"/>
    </source>
</evidence>
<dbReference type="FunFam" id="3.80.10.10:FF:000324">
    <property type="entry name" value="Protein phosphatase 1 regulatory subunit 37"/>
    <property type="match status" value="1"/>
</dbReference>
<dbReference type="GO" id="GO:0004864">
    <property type="term" value="F:protein phosphatase inhibitor activity"/>
    <property type="evidence" value="ECO:0007669"/>
    <property type="project" value="UniProtKB-KW"/>
</dbReference>
<dbReference type="FunCoup" id="A0A671W347">
    <property type="interactions" value="708"/>
</dbReference>
<evidence type="ECO:0000256" key="1">
    <source>
        <dbReference type="ARBA" id="ARBA00022614"/>
    </source>
</evidence>
<feature type="compositionally biased region" description="Polar residues" evidence="7">
    <location>
        <begin position="909"/>
        <end position="928"/>
    </location>
</feature>
<keyword evidence="2" id="KW-0677">Repeat</keyword>
<feature type="compositionally biased region" description="Acidic residues" evidence="7">
    <location>
        <begin position="1022"/>
        <end position="1035"/>
    </location>
</feature>
<reference evidence="8" key="1">
    <citation type="submission" date="2021-04" db="EMBL/GenBank/DDBJ databases">
        <authorList>
            <consortium name="Wellcome Sanger Institute Data Sharing"/>
        </authorList>
    </citation>
    <scope>NUCLEOTIDE SEQUENCE [LARGE SCALE GENOMIC DNA]</scope>
</reference>
<reference evidence="8" key="2">
    <citation type="submission" date="2025-08" db="UniProtKB">
        <authorList>
            <consortium name="Ensembl"/>
        </authorList>
    </citation>
    <scope>IDENTIFICATION</scope>
</reference>
<keyword evidence="9" id="KW-1185">Reference proteome</keyword>
<feature type="compositionally biased region" description="Polar residues" evidence="7">
    <location>
        <begin position="733"/>
        <end position="746"/>
    </location>
</feature>
<feature type="region of interest" description="Disordered" evidence="7">
    <location>
        <begin position="644"/>
        <end position="1154"/>
    </location>
</feature>
<feature type="region of interest" description="Disordered" evidence="7">
    <location>
        <begin position="163"/>
        <end position="196"/>
    </location>
</feature>
<evidence type="ECO:0000256" key="2">
    <source>
        <dbReference type="ARBA" id="ARBA00022737"/>
    </source>
</evidence>
<evidence type="ECO:0000313" key="9">
    <source>
        <dbReference type="Proteomes" id="UP000472265"/>
    </source>
</evidence>
<dbReference type="Ensembl" id="ENSSAUT00010034085.1">
    <property type="protein sequence ID" value="ENSSAUP00010032362.1"/>
    <property type="gene ID" value="ENSSAUG00010013635.1"/>
</dbReference>
<evidence type="ECO:0000256" key="5">
    <source>
        <dbReference type="ARBA" id="ARBA00040684"/>
    </source>
</evidence>
<keyword evidence="3" id="KW-0650">Protein phosphatase inhibitor</keyword>
<dbReference type="GeneID" id="115597719"/>
<evidence type="ECO:0000313" key="8">
    <source>
        <dbReference type="Ensembl" id="ENSSAUP00010032362.1"/>
    </source>
</evidence>
<dbReference type="InterPro" id="IPR001611">
    <property type="entry name" value="Leu-rich_rpt"/>
</dbReference>
<feature type="compositionally biased region" description="Polar residues" evidence="7">
    <location>
        <begin position="876"/>
        <end position="894"/>
    </location>
</feature>
<organism evidence="8 9">
    <name type="scientific">Sparus aurata</name>
    <name type="common">Gilthead sea bream</name>
    <dbReference type="NCBI Taxonomy" id="8175"/>
    <lineage>
        <taxon>Eukaryota</taxon>
        <taxon>Metazoa</taxon>
        <taxon>Chordata</taxon>
        <taxon>Craniata</taxon>
        <taxon>Vertebrata</taxon>
        <taxon>Euteleostomi</taxon>
        <taxon>Actinopterygii</taxon>
        <taxon>Neopterygii</taxon>
        <taxon>Teleostei</taxon>
        <taxon>Neoteleostei</taxon>
        <taxon>Acanthomorphata</taxon>
        <taxon>Eupercaria</taxon>
        <taxon>Spariformes</taxon>
        <taxon>Sparidae</taxon>
        <taxon>Sparus</taxon>
    </lineage>
</organism>
<feature type="compositionally biased region" description="Acidic residues" evidence="7">
    <location>
        <begin position="1103"/>
        <end position="1124"/>
    </location>
</feature>
<accession>A0A671W347</accession>
<dbReference type="InParanoid" id="A0A671W347"/>
<evidence type="ECO:0000256" key="4">
    <source>
        <dbReference type="ARBA" id="ARBA00038315"/>
    </source>
</evidence>
<dbReference type="PANTHER" id="PTHR24112">
    <property type="entry name" value="LEUCINE-RICH REPEAT, ISOFORM F-RELATED"/>
    <property type="match status" value="1"/>
</dbReference>
<dbReference type="Pfam" id="PF13516">
    <property type="entry name" value="LRR_6"/>
    <property type="match status" value="2"/>
</dbReference>
<dbReference type="OMA" id="AESTNVR"/>
<feature type="compositionally biased region" description="Low complexity" evidence="7">
    <location>
        <begin position="808"/>
        <end position="826"/>
    </location>
</feature>
<dbReference type="GeneTree" id="ENSGT00940000157454"/>
<feature type="compositionally biased region" description="Basic and acidic residues" evidence="7">
    <location>
        <begin position="1137"/>
        <end position="1147"/>
    </location>
</feature>
<feature type="compositionally biased region" description="Polar residues" evidence="7">
    <location>
        <begin position="1044"/>
        <end position="1056"/>
    </location>
</feature>
<dbReference type="PANTHER" id="PTHR24112:SF9">
    <property type="entry name" value="PROTEIN PHOSPHATASE 1 REGULATORY SUBUNIT 37"/>
    <property type="match status" value="1"/>
</dbReference>
<proteinExistence type="inferred from homology"/>
<feature type="compositionally biased region" description="Polar residues" evidence="7">
    <location>
        <begin position="990"/>
        <end position="1008"/>
    </location>
</feature>
<evidence type="ECO:0000256" key="7">
    <source>
        <dbReference type="SAM" id="MobiDB-lite"/>
    </source>
</evidence>
<sequence>MNIEEQCLDLCNVKTKSNVDVDHNTTNNTEGVTPRISELMTDSNTEKQNIVPTEASETYLMPQLTDNLQPAEEDNHQAQDTLEIDEVNGNRKSCAQDTPAGVNPTDLIFSNEEQHRDNIGVEELKEEKDAEPAKLVVGEGDDGGDMDIGVDLSLDESGVLEAESTNVRSLTDNTLDSESQDVPASSTTESPSDADQTCITEAPATDQAGLYPSVEEVDDKHKPSGKRVTFPSDEDIVSGAVEPKDPWRHAQNVTVEEILSSYKQACQKLNCKPIPKVLKQIQELKDLTQRNECLDLKGEKLDYKACESLEEVLKRVQFKVIDLEQTNLDEDGASALFDMIEYYESATHLNISFNKHIGTRGWQAAAHMMRKTSSLQYLDARNTPLLDHSAPFVARALRISGSLAVLHLENAGLSGRPLMLLATALKMNMNLRELYLADNKLNGLQDSAQLGNLLKFNYNIQILDLRNNHILDSGLAYVCEGLKEQRKGLVTLVLWNNQLTHNGMGYLAAALPCTQSLETLNLGHNSVGNEGVHKLKDGLIANRSVLRLGLASTKLSCEGAVAVAEFIAESPRLLRLDLRENEIKTGGLMALSLALKVNTSLLRLDLDREPKKETVKSFIETQRALLAEIQNGCKRNFILAKEKEETEQKMRQSASMAEIATEDGTTEEEEQPAAEESEGTEEKADETTGKEGQPSSQSGASAETVVPKMTLESDSDTEDEEEEVVTKSSSSTRLNQLAPQTQNHPLSASHTSSSTSASPNGRPSVISGITVTESTAPPGTPPSPGRCISVSSPGRGHKIFMVTRVESPPEQQLLQLQLSKPPASSQVKEASKKPADANTPSTQQTPLPPPSSQTQLTQEDVKESLHAPSVDCKLMEQSTVVPNTTPEPQSASQPTEDETASTLDPEVTDPSQQAPALPSESSSVQLTEEATESTESPKHEPTCVEGKKEEDDEVFREDEGQMMSPDSTVGECKELDELSHAQISIPMGEKQQQQPLTTALGQLQNELESASEEIESQKQTKEEEEEEGEALEEENEKPSLTEIEFSQPSQEEPCQTETDEQGAESVLSVQTDQQAPSVTRGGAQESNPPAEEGSKSPEPASAELEDSPDESSADEGECFAEAPEEVSSALPNGLKPEFSRHLLDTEGPKPGSCVMEHVSVSCGQDLEELLLEASLETGREAP</sequence>
<dbReference type="InterPro" id="IPR051279">
    <property type="entry name" value="PP1-Reg/Actin-Interact_Protein"/>
</dbReference>
<dbReference type="RefSeq" id="XP_030299800.1">
    <property type="nucleotide sequence ID" value="XM_030443940.1"/>
</dbReference>
<feature type="compositionally biased region" description="Basic and acidic residues" evidence="7">
    <location>
        <begin position="935"/>
        <end position="949"/>
    </location>
</feature>
<evidence type="ECO:0000256" key="3">
    <source>
        <dbReference type="ARBA" id="ARBA00023272"/>
    </source>
</evidence>